<accession>A0A955I762</accession>
<sequence>MSDPFGLTIIGALDTLEKDGYLKHDLKNRKLIGEINLALQANLDYYSFLLVPNVQASRELILRDALTNPIAIYSSDNKYLGLTYYLESMFKELITIDELIKKMVFEVMNYLKIMNNYSSVYKQQKDGKQISKHDAEIIIKRKQFDDVQNLIIEILNNKNVKVKQWYRYIKNLRNFVTHEGVLTINYIEDENIFFYKKHSDRRYKINIKIIVKNLNKFIKIRLALREGLSDVDFWKQKIIK</sequence>
<reference evidence="1" key="1">
    <citation type="submission" date="2020-04" db="EMBL/GenBank/DDBJ databases">
        <authorList>
            <person name="Zhang T."/>
        </authorList>
    </citation>
    <scope>NUCLEOTIDE SEQUENCE</scope>
    <source>
        <strain evidence="1">HKST-UBA15</strain>
    </source>
</reference>
<dbReference type="EMBL" id="JAGQLL010000044">
    <property type="protein sequence ID" value="MCA9380275.1"/>
    <property type="molecule type" value="Genomic_DNA"/>
</dbReference>
<organism evidence="1 2">
    <name type="scientific">Candidatus Dojkabacteria bacterium</name>
    <dbReference type="NCBI Taxonomy" id="2099670"/>
    <lineage>
        <taxon>Bacteria</taxon>
        <taxon>Candidatus Dojkabacteria</taxon>
    </lineage>
</organism>
<name>A0A955I762_9BACT</name>
<comment type="caution">
    <text evidence="1">The sequence shown here is derived from an EMBL/GenBank/DDBJ whole genome shotgun (WGS) entry which is preliminary data.</text>
</comment>
<protein>
    <submittedName>
        <fullName evidence="1">Uncharacterized protein</fullName>
    </submittedName>
</protein>
<dbReference type="Proteomes" id="UP000745577">
    <property type="component" value="Unassembled WGS sequence"/>
</dbReference>
<reference evidence="1" key="2">
    <citation type="journal article" date="2021" name="Microbiome">
        <title>Successional dynamics and alternative stable states in a saline activated sludge microbial community over 9 years.</title>
        <authorList>
            <person name="Wang Y."/>
            <person name="Ye J."/>
            <person name="Ju F."/>
            <person name="Liu L."/>
            <person name="Boyd J.A."/>
            <person name="Deng Y."/>
            <person name="Parks D.H."/>
            <person name="Jiang X."/>
            <person name="Yin X."/>
            <person name="Woodcroft B.J."/>
            <person name="Tyson G.W."/>
            <person name="Hugenholtz P."/>
            <person name="Polz M.F."/>
            <person name="Zhang T."/>
        </authorList>
    </citation>
    <scope>NUCLEOTIDE SEQUENCE</scope>
    <source>
        <strain evidence="1">HKST-UBA15</strain>
    </source>
</reference>
<dbReference type="AlphaFoldDB" id="A0A955I762"/>
<gene>
    <name evidence="1" type="ORF">KC675_03810</name>
</gene>
<evidence type="ECO:0000313" key="2">
    <source>
        <dbReference type="Proteomes" id="UP000745577"/>
    </source>
</evidence>
<proteinExistence type="predicted"/>
<evidence type="ECO:0000313" key="1">
    <source>
        <dbReference type="EMBL" id="MCA9380275.1"/>
    </source>
</evidence>